<evidence type="ECO:0008006" key="6">
    <source>
        <dbReference type="Google" id="ProtNLM"/>
    </source>
</evidence>
<gene>
    <name evidence="3" type="ORF">F2Q68_00002319</name>
    <name evidence="4" type="ORF">F2Q70_00009221</name>
</gene>
<dbReference type="PANTHER" id="PTHR45463:SF4">
    <property type="entry name" value="REGULATION PROTEIN, PUTATIVE-RELATED"/>
    <property type="match status" value="1"/>
</dbReference>
<evidence type="ECO:0000313" key="5">
    <source>
        <dbReference type="Proteomes" id="UP000712281"/>
    </source>
</evidence>
<evidence type="ECO:0000313" key="3">
    <source>
        <dbReference type="EMBL" id="KAF2582758.1"/>
    </source>
</evidence>
<evidence type="ECO:0000259" key="1">
    <source>
        <dbReference type="Pfam" id="PF00646"/>
    </source>
</evidence>
<comment type="caution">
    <text evidence="3">The sequence shown here is derived from an EMBL/GenBank/DDBJ whole genome shotgun (WGS) entry which is preliminary data.</text>
</comment>
<evidence type="ECO:0000259" key="2">
    <source>
        <dbReference type="Pfam" id="PF03478"/>
    </source>
</evidence>
<evidence type="ECO:0000313" key="4">
    <source>
        <dbReference type="EMBL" id="KAF2614716.1"/>
    </source>
</evidence>
<accession>A0A8S9JLZ8</accession>
<name>A0A8S9JLZ8_BRACR</name>
<feature type="domain" description="F-box" evidence="1">
    <location>
        <begin position="30"/>
        <end position="69"/>
    </location>
</feature>
<feature type="domain" description="KIB1-4 beta-propeller" evidence="2">
    <location>
        <begin position="90"/>
        <end position="189"/>
    </location>
</feature>
<dbReference type="InterPro" id="IPR005174">
    <property type="entry name" value="KIB1-4_b-propeller"/>
</dbReference>
<dbReference type="Proteomes" id="UP000712281">
    <property type="component" value="Unassembled WGS sequence"/>
</dbReference>
<reference evidence="3" key="1">
    <citation type="submission" date="2019-12" db="EMBL/GenBank/DDBJ databases">
        <title>Genome sequencing and annotation of Brassica cretica.</title>
        <authorList>
            <person name="Studholme D.J."/>
            <person name="Sarris P.F."/>
        </authorList>
    </citation>
    <scope>NUCLEOTIDE SEQUENCE</scope>
    <source>
        <strain evidence="3">PFS-001/15</strain>
        <strain evidence="4">PFS-102/07</strain>
        <tissue evidence="3">Leaf</tissue>
    </source>
</reference>
<dbReference type="PANTHER" id="PTHR45463">
    <property type="entry name" value="OS09G0392200 PROTEIN"/>
    <property type="match status" value="1"/>
</dbReference>
<sequence length="310" mass="34504">MASPSTSTSSTTITRKRFKTQSEVALKPSFSDLPSSLLEVIMSRLVLKENIIASASCKSWCEAALSVRVVEKHPWLLSFSKRSSLFELHDPVQSKSYTLNLPELAEATVRYSSHSWLLMHASTTKDLFFFNPFTQELISLPKSTLPFQAIAFSSPPTSDNCVVVALNFKLRQHYVTISTCHPGATEWITEAFPAALLYYIRASLSISMIDSIVLPLVETPCIPFTCLPGHGFVLRMYITIINCKVGGRGEKLSWQRSKESSFSCLLVARKNQWCLNKALCNGRRCLVLSLMASQSSSVLITLRLGLIFHG</sequence>
<dbReference type="SUPFAM" id="SSF81383">
    <property type="entry name" value="F-box domain"/>
    <property type="match status" value="1"/>
</dbReference>
<dbReference type="EMBL" id="QGKW02001660">
    <property type="protein sequence ID" value="KAF2582758.1"/>
    <property type="molecule type" value="Genomic_DNA"/>
</dbReference>
<protein>
    <recommendedName>
        <fullName evidence="6">F-box domain-containing protein</fullName>
    </recommendedName>
</protein>
<organism evidence="3 5">
    <name type="scientific">Brassica cretica</name>
    <name type="common">Mustard</name>
    <dbReference type="NCBI Taxonomy" id="69181"/>
    <lineage>
        <taxon>Eukaryota</taxon>
        <taxon>Viridiplantae</taxon>
        <taxon>Streptophyta</taxon>
        <taxon>Embryophyta</taxon>
        <taxon>Tracheophyta</taxon>
        <taxon>Spermatophyta</taxon>
        <taxon>Magnoliopsida</taxon>
        <taxon>eudicotyledons</taxon>
        <taxon>Gunneridae</taxon>
        <taxon>Pentapetalae</taxon>
        <taxon>rosids</taxon>
        <taxon>malvids</taxon>
        <taxon>Brassicales</taxon>
        <taxon>Brassicaceae</taxon>
        <taxon>Brassiceae</taxon>
        <taxon>Brassica</taxon>
    </lineage>
</organism>
<proteinExistence type="predicted"/>
<dbReference type="InterPro" id="IPR036047">
    <property type="entry name" value="F-box-like_dom_sf"/>
</dbReference>
<dbReference type="EMBL" id="QGKY02000089">
    <property type="protein sequence ID" value="KAF2614716.1"/>
    <property type="molecule type" value="Genomic_DNA"/>
</dbReference>
<dbReference type="InterPro" id="IPR001810">
    <property type="entry name" value="F-box_dom"/>
</dbReference>
<dbReference type="Pfam" id="PF00646">
    <property type="entry name" value="F-box"/>
    <property type="match status" value="1"/>
</dbReference>
<dbReference type="Pfam" id="PF03478">
    <property type="entry name" value="Beta-prop_KIB1-4"/>
    <property type="match status" value="1"/>
</dbReference>
<dbReference type="AlphaFoldDB" id="A0A8S9JLZ8"/>